<keyword evidence="1" id="KW-0175">Coiled coil</keyword>
<evidence type="ECO:0000256" key="2">
    <source>
        <dbReference type="SAM" id="MobiDB-lite"/>
    </source>
</evidence>
<organism evidence="3 4">
    <name type="scientific">Hyaloscypha bicolor E</name>
    <dbReference type="NCBI Taxonomy" id="1095630"/>
    <lineage>
        <taxon>Eukaryota</taxon>
        <taxon>Fungi</taxon>
        <taxon>Dikarya</taxon>
        <taxon>Ascomycota</taxon>
        <taxon>Pezizomycotina</taxon>
        <taxon>Leotiomycetes</taxon>
        <taxon>Helotiales</taxon>
        <taxon>Hyaloscyphaceae</taxon>
        <taxon>Hyaloscypha</taxon>
        <taxon>Hyaloscypha bicolor</taxon>
    </lineage>
</organism>
<dbReference type="Proteomes" id="UP000235371">
    <property type="component" value="Unassembled WGS sequence"/>
</dbReference>
<sequence>MAPTTKELPNEISSARGNDSDASYDMPEGTASLASASNTNSKAKALQSEKVENLCVENAVTGLAGEMPNNHDQKNSTLPSWIPKIPRMQQSLTSNVAQKRALMEELWLQSAQQTTGDSDVESVISNDSGLGNPETQSDEQFTDLKLDADLQSVRTDIQTEAEALLRTLDDISLNDETAVSRETSVQLRKHSRAIAYIFGDDVIILKRIIKDQDEELGKLTRMHATECARTNTATNETIFKVQQEKTEEIKILKRRHNSEVQKLYNQYENSKKRHKEQIVLLEQKAGLLGIDSPSYKALAEEHEKLKRQLAAAKAQISVLEGKVQQCQDSQARTEDEQAYAINYISELRNEKAVKDAKPVDCVQEARDYEEERDAALFEISELRTVVGNRKKEIEDAKRRDDEISRALEHEEKSKHKFAQLAGVQRSEIERLRRGNDVLLKKNQAVKLTGHTLSQQNGRLEHENTILKQQIQAFQDRRAVEATKLANIREKFEAALDQMRKDRASLREQSTGHETATPIYTHSTLRPYKTSADVAENKLPASGQKGSSGVQNQKDNPESPTAQRRERAIAESNAKWSFEKNTLETTSTCTALERENAILKDTVSQVSAQLQHARIGAKCTRDALAERNQELEVLNVANEKDNWVLRDALVTALTKVETLGKRLKTQSQSSVLAIPSETPAQQGSQVYSEEEALRTCGECLTAKLELSTVRNHMSIYQNEKEELKKAHLKALAEKENAQKELKQVNLNMTHFEKDASRARLHTENIIKNAIKVNAELERKLHVAQLELGGTKSRLSASQSGAESLAKEIADYKKELKVALGGLYKDDMALGQLTRWHHRVFAQKEANLKQRTAIAEGVADDERARLWNLRAEVQKDATELIKRTGGLGSSSHEILGKWADGTLEEI</sequence>
<dbReference type="InParanoid" id="A0A2J6TQK3"/>
<feature type="region of interest" description="Disordered" evidence="2">
    <location>
        <begin position="538"/>
        <end position="573"/>
    </location>
</feature>
<protein>
    <submittedName>
        <fullName evidence="3">Uncharacterized protein</fullName>
    </submittedName>
</protein>
<feature type="compositionally biased region" description="Polar residues" evidence="2">
    <location>
        <begin position="118"/>
        <end position="135"/>
    </location>
</feature>
<evidence type="ECO:0000256" key="1">
    <source>
        <dbReference type="SAM" id="Coils"/>
    </source>
</evidence>
<dbReference type="RefSeq" id="XP_024742207.1">
    <property type="nucleotide sequence ID" value="XM_024870780.1"/>
</dbReference>
<feature type="compositionally biased region" description="Low complexity" evidence="2">
    <location>
        <begin position="30"/>
        <end position="46"/>
    </location>
</feature>
<feature type="region of interest" description="Disordered" evidence="2">
    <location>
        <begin position="118"/>
        <end position="138"/>
    </location>
</feature>
<dbReference type="STRING" id="1095630.A0A2J6TQK3"/>
<feature type="coiled-coil region" evidence="1">
    <location>
        <begin position="253"/>
        <end position="329"/>
    </location>
</feature>
<dbReference type="EMBL" id="KZ613746">
    <property type="protein sequence ID" value="PMD65303.1"/>
    <property type="molecule type" value="Genomic_DNA"/>
</dbReference>
<gene>
    <name evidence="3" type="ORF">K444DRAFT_177044</name>
</gene>
<accession>A0A2J6TQK3</accession>
<dbReference type="OrthoDB" id="3527975at2759"/>
<feature type="compositionally biased region" description="Polar residues" evidence="2">
    <location>
        <begin position="11"/>
        <end position="21"/>
    </location>
</feature>
<evidence type="ECO:0000313" key="4">
    <source>
        <dbReference type="Proteomes" id="UP000235371"/>
    </source>
</evidence>
<feature type="compositionally biased region" description="Polar residues" evidence="2">
    <location>
        <begin position="543"/>
        <end position="561"/>
    </location>
</feature>
<keyword evidence="4" id="KW-1185">Reference proteome</keyword>
<dbReference type="GeneID" id="36578862"/>
<feature type="compositionally biased region" description="Polar residues" evidence="2">
    <location>
        <begin position="506"/>
        <end position="523"/>
    </location>
</feature>
<evidence type="ECO:0000313" key="3">
    <source>
        <dbReference type="EMBL" id="PMD65303.1"/>
    </source>
</evidence>
<proteinExistence type="predicted"/>
<name>A0A2J6TQK3_9HELO</name>
<feature type="region of interest" description="Disordered" evidence="2">
    <location>
        <begin position="499"/>
        <end position="525"/>
    </location>
</feature>
<reference evidence="3 4" key="1">
    <citation type="submission" date="2016-04" db="EMBL/GenBank/DDBJ databases">
        <title>A degradative enzymes factory behind the ericoid mycorrhizal symbiosis.</title>
        <authorList>
            <consortium name="DOE Joint Genome Institute"/>
            <person name="Martino E."/>
            <person name="Morin E."/>
            <person name="Grelet G."/>
            <person name="Kuo A."/>
            <person name="Kohler A."/>
            <person name="Daghino S."/>
            <person name="Barry K."/>
            <person name="Choi C."/>
            <person name="Cichocki N."/>
            <person name="Clum A."/>
            <person name="Copeland A."/>
            <person name="Hainaut M."/>
            <person name="Haridas S."/>
            <person name="Labutti K."/>
            <person name="Lindquist E."/>
            <person name="Lipzen A."/>
            <person name="Khouja H.-R."/>
            <person name="Murat C."/>
            <person name="Ohm R."/>
            <person name="Olson A."/>
            <person name="Spatafora J."/>
            <person name="Veneault-Fourrey C."/>
            <person name="Henrissat B."/>
            <person name="Grigoriev I."/>
            <person name="Martin F."/>
            <person name="Perotto S."/>
        </authorList>
    </citation>
    <scope>NUCLEOTIDE SEQUENCE [LARGE SCALE GENOMIC DNA]</scope>
    <source>
        <strain evidence="3 4">E</strain>
    </source>
</reference>
<feature type="coiled-coil region" evidence="1">
    <location>
        <begin position="705"/>
        <end position="785"/>
    </location>
</feature>
<feature type="region of interest" description="Disordered" evidence="2">
    <location>
        <begin position="1"/>
        <end position="48"/>
    </location>
</feature>
<dbReference type="AlphaFoldDB" id="A0A2J6TQK3"/>